<dbReference type="InterPro" id="IPR022409">
    <property type="entry name" value="PKD/Chitinase_dom"/>
</dbReference>
<dbReference type="InterPro" id="IPR008979">
    <property type="entry name" value="Galactose-bd-like_sf"/>
</dbReference>
<evidence type="ECO:0000256" key="2">
    <source>
        <dbReference type="ARBA" id="ARBA00022801"/>
    </source>
</evidence>
<dbReference type="SMART" id="SM00495">
    <property type="entry name" value="ChtBD3"/>
    <property type="match status" value="2"/>
</dbReference>
<dbReference type="PROSITE" id="PS51175">
    <property type="entry name" value="CBM6"/>
    <property type="match status" value="2"/>
</dbReference>
<organism evidence="6 7">
    <name type="scientific">Isoptericola haloaureus</name>
    <dbReference type="NCBI Taxonomy" id="1542902"/>
    <lineage>
        <taxon>Bacteria</taxon>
        <taxon>Bacillati</taxon>
        <taxon>Actinomycetota</taxon>
        <taxon>Actinomycetes</taxon>
        <taxon>Micrococcales</taxon>
        <taxon>Promicromonosporaceae</taxon>
        <taxon>Isoptericola</taxon>
    </lineage>
</organism>
<sequence>MIFSKTADFRHSSIPTGVAAVEQLATANGMTYESTEDSAAFTPENLDHFDAVVFLSTTGDVLDDTQQAAFEDYIRSGGGYMGIHAASDTEYTWPWYGGLVGAYFSGHPEQQTADVHVADRSHPSTEQLPEVWTRFDEWYNFQENPRGDVHVLATLDESTYDAGGGAMGEDHPIAWCQYYDGGRSWYTGGGHTDESFSEDLFVGHLEGGLLWSAGLVENDCGGTKHSNYQKVVLDDDVASPMGLQVAPDGRVIFIERAGQIRVIDPEDSTTSTAGALAVHDAQENGLLGIELDPDFATNGWVYLFYTPDSDDVPAPVQRLSRFTMEGDTLNMSSESVVLEFPHQRQECCHSGGHLDFGPEGDLWISTGDDTSPGGDPGGYAPIDEREGNEAFDAQRSSANTNDLRGKLLRITPTDDGGYTVPEGNLIDTEWAAGRDSDLVRPEIYAMGLRNPFRFSVDPVDSTVYLADYGPDANAPDPEKGIDGRVEWNIMTQPGNYGWPYCHGTGAYVDYDYATGTAGEEFDCEAPVNDSPNNTGLQELPPSIDPQVEYGRLLSHPVVGRSGAPMGGPAYQYDPTLESERQWPEYYDGVPIFYEWGQNRLYETHLGGDKELLDVVPMLDGAIEMTRPHELVFGAHDGALYGIEWGSGFGGNNADSQVVRIDYTGGNTNPIANVSATPRSGGVPLTVEFSSAGTSHPQGGDLTYSWDFGDGATSTEENPTHEYTEEGDFTAILTVTDAQERTGTANVTIAVGNTEPDVEIQWPANGAVFTYGDTVDFAIGVDDVEDGSTSTGDIDCAEVDVELILGHDDHGHPMQATTGCEGSFVLEPDGGHVDTDRITYALEARYTDGGSPEGTVAPLEGRDVVAMQPSRKQAEHYDIGDGVRSEETEDPEGGLLNMGFITDGSSMVYEDFHFANIDAMRFRVAASSDGSRIEVRQDSVDGPLLGTAQVSDTGGFQSWEFVETEVDAPDGTFDLVLSFRGGSGYLLNLNWFDLVGEGAAGGRPEVVEVPTAAVDPADPDGADGWYTGPVTVTLDTAAGDAVEYRLDGGDWQDYSGPLELAEDGVHDVTYRAVRDGDTSNRESLQVRVDGTAPTTEADPQGVVADGAFTGDVEVGLVAEDATSGVGSTEYVLDGGAPVADDGPVLVTGGGEHVVRYRSTDVAGNVEPWRTLTFAAPTGTPPSIEVGEPPVGGVVAFGDTIPFEVTVDDSVEVDCRDVRSRLVVTDGDHVHAGDPVAGCFGTVPMVLPDEHTTDDRLRYELEVDYVRGGHDAEAPSLAAVTESVRLQPTLIQAEHHDPQEDVRYEEAGDPLGGGQNIGYIRDGYELQYSDVNLEGIDSLRFRLATSTVGGTLEMRAGSADGALLGSTEITGTGGFQAYEWFDAPVEQTPEGPFTLSLVFRADGSHFIANINMFEFVGDGVGVEPLVEVTPERPTWTDQCGPANITGAPFPVVEGVEYVETRKNDGGVTVVATPSEGYILTDKPSPTKNADSWTWTKGDANEPCYPSWEPEVRYDGGDRVVLDGSVWEAARPSSDKTPGERANGPWQEIVATEDGSAVWTESRIFTEGDVVLFEGDSFEALQRTRGHEPASSPDHWTLVVD</sequence>
<dbReference type="Gene3D" id="2.60.120.260">
    <property type="entry name" value="Galactose-binding domain-like"/>
    <property type="match status" value="2"/>
</dbReference>
<dbReference type="Pfam" id="PF03422">
    <property type="entry name" value="CBM_6"/>
    <property type="match status" value="2"/>
</dbReference>
<dbReference type="PANTHER" id="PTHR40469">
    <property type="entry name" value="SECRETED GLYCOSYL HYDROLASE"/>
    <property type="match status" value="1"/>
</dbReference>
<feature type="compositionally biased region" description="Basic and acidic residues" evidence="3">
    <location>
        <begin position="871"/>
        <end position="885"/>
    </location>
</feature>
<dbReference type="InterPro" id="IPR005084">
    <property type="entry name" value="CBM6"/>
</dbReference>
<feature type="region of interest" description="Disordered" evidence="3">
    <location>
        <begin position="869"/>
        <end position="890"/>
    </location>
</feature>
<dbReference type="PANTHER" id="PTHR40469:SF2">
    <property type="entry name" value="GALACTOSE-BINDING DOMAIN-LIKE SUPERFAMILY PROTEIN"/>
    <property type="match status" value="1"/>
</dbReference>
<dbReference type="InterPro" id="IPR011042">
    <property type="entry name" value="6-blade_b-propeller_TolB-like"/>
</dbReference>
<dbReference type="SMART" id="SM00089">
    <property type="entry name" value="PKD"/>
    <property type="match status" value="1"/>
</dbReference>
<evidence type="ECO:0000256" key="1">
    <source>
        <dbReference type="ARBA" id="ARBA00022729"/>
    </source>
</evidence>
<dbReference type="InterPro" id="IPR011041">
    <property type="entry name" value="Quinoprot_gluc/sorb_DH_b-prop"/>
</dbReference>
<dbReference type="Pfam" id="PF07995">
    <property type="entry name" value="GSDH"/>
    <property type="match status" value="1"/>
</dbReference>
<dbReference type="RefSeq" id="WP_332900990.1">
    <property type="nucleotide sequence ID" value="NZ_JBAGLP010000107.1"/>
</dbReference>
<gene>
    <name evidence="6" type="ORF">V5O49_03320</name>
</gene>
<dbReference type="Pfam" id="PF18911">
    <property type="entry name" value="PKD_4"/>
    <property type="match status" value="1"/>
</dbReference>
<reference evidence="6" key="2">
    <citation type="submission" date="2024-02" db="EMBL/GenBank/DDBJ databases">
        <authorList>
            <person name="Prathaban M."/>
            <person name="Mythili R."/>
            <person name="Sharmila Devi N."/>
            <person name="Sobanaa M."/>
            <person name="Prathiviraj R."/>
            <person name="Selvin J."/>
        </authorList>
    </citation>
    <scope>NUCLEOTIDE SEQUENCE</scope>
    <source>
        <strain evidence="6">MP1014</strain>
    </source>
</reference>
<dbReference type="CDD" id="cd12215">
    <property type="entry name" value="ChiC_BD"/>
    <property type="match status" value="2"/>
</dbReference>
<dbReference type="PROSITE" id="PS50093">
    <property type="entry name" value="PKD"/>
    <property type="match status" value="1"/>
</dbReference>
<evidence type="ECO:0000259" key="4">
    <source>
        <dbReference type="PROSITE" id="PS50093"/>
    </source>
</evidence>
<dbReference type="CDD" id="cd04084">
    <property type="entry name" value="CBM6_xylanase-like"/>
    <property type="match status" value="2"/>
</dbReference>
<dbReference type="Gene3D" id="2.60.40.10">
    <property type="entry name" value="Immunoglobulins"/>
    <property type="match status" value="1"/>
</dbReference>
<accession>A0ABU7Z3Y7</accession>
<feature type="domain" description="CBM6" evidence="5">
    <location>
        <begin position="1287"/>
        <end position="1414"/>
    </location>
</feature>
<proteinExistence type="predicted"/>
<dbReference type="Gene3D" id="2.10.10.90">
    <property type="match status" value="1"/>
</dbReference>
<dbReference type="InterPro" id="IPR058094">
    <property type="entry name" value="Ig-like_OmpL47-like"/>
</dbReference>
<reference evidence="6" key="1">
    <citation type="journal article" date="2024" name="Antonie Van Leeuwenhoek">
        <title>Isoptericola haloaureus sp. nov., a dimorphic actinobacterium isolated from mangrove sediments of southeast India, implicating biosaline agricultural significance through nitrogen fixation and salt tolerance genes.</title>
        <authorList>
            <person name="Prathaban M."/>
            <person name="Prathiviraj R."/>
            <person name="Ravichandran M."/>
            <person name="Natarajan S.D."/>
            <person name="Sobanaa M."/>
            <person name="Hari Krishna Kumar S."/>
            <person name="Chandrasekar V."/>
            <person name="Selvin J."/>
        </authorList>
    </citation>
    <scope>NUCLEOTIDE SEQUENCE</scope>
    <source>
        <strain evidence="6">MP1014</strain>
    </source>
</reference>
<dbReference type="InterPro" id="IPR029010">
    <property type="entry name" value="ThuA-like"/>
</dbReference>
<keyword evidence="7" id="KW-1185">Reference proteome</keyword>
<keyword evidence="1" id="KW-0732">Signal</keyword>
<dbReference type="Proteomes" id="UP001310387">
    <property type="component" value="Unassembled WGS sequence"/>
</dbReference>
<dbReference type="Gene3D" id="3.40.50.880">
    <property type="match status" value="1"/>
</dbReference>
<dbReference type="InterPro" id="IPR029062">
    <property type="entry name" value="Class_I_gatase-like"/>
</dbReference>
<dbReference type="InterPro" id="IPR013783">
    <property type="entry name" value="Ig-like_fold"/>
</dbReference>
<dbReference type="InterPro" id="IPR012938">
    <property type="entry name" value="Glc/Sorbosone_DH"/>
</dbReference>
<dbReference type="InterPro" id="IPR036573">
    <property type="entry name" value="CBM_sf_5/12"/>
</dbReference>
<dbReference type="Pfam" id="PF06283">
    <property type="entry name" value="ThuA"/>
    <property type="match status" value="1"/>
</dbReference>
<dbReference type="SMART" id="SM00606">
    <property type="entry name" value="CBD_IV"/>
    <property type="match status" value="2"/>
</dbReference>
<comment type="caution">
    <text evidence="6">The sequence shown here is derived from an EMBL/GenBank/DDBJ whole genome shotgun (WGS) entry which is preliminary data.</text>
</comment>
<dbReference type="Gene3D" id="2.120.10.30">
    <property type="entry name" value="TolB, C-terminal domain"/>
    <property type="match status" value="1"/>
</dbReference>
<dbReference type="NCBIfam" id="NF047446">
    <property type="entry name" value="barrel_OmpL47"/>
    <property type="match status" value="1"/>
</dbReference>
<dbReference type="SUPFAM" id="SSF49785">
    <property type="entry name" value="Galactose-binding domain-like"/>
    <property type="match status" value="2"/>
</dbReference>
<evidence type="ECO:0000256" key="3">
    <source>
        <dbReference type="SAM" id="MobiDB-lite"/>
    </source>
</evidence>
<keyword evidence="2" id="KW-0378">Hydrolase</keyword>
<dbReference type="CDD" id="cd00146">
    <property type="entry name" value="PKD"/>
    <property type="match status" value="1"/>
</dbReference>
<dbReference type="InterPro" id="IPR000601">
    <property type="entry name" value="PKD_dom"/>
</dbReference>
<evidence type="ECO:0000259" key="5">
    <source>
        <dbReference type="PROSITE" id="PS51175"/>
    </source>
</evidence>
<dbReference type="InterPro" id="IPR003610">
    <property type="entry name" value="CBM5/12"/>
</dbReference>
<dbReference type="InterPro" id="IPR006584">
    <property type="entry name" value="Cellulose-bd_IV"/>
</dbReference>
<dbReference type="SUPFAM" id="SSF52317">
    <property type="entry name" value="Class I glutamine amidotransferase-like"/>
    <property type="match status" value="1"/>
</dbReference>
<dbReference type="InterPro" id="IPR035986">
    <property type="entry name" value="PKD_dom_sf"/>
</dbReference>
<dbReference type="SUPFAM" id="SSF50952">
    <property type="entry name" value="Soluble quinoprotein glucose dehydrogenase"/>
    <property type="match status" value="1"/>
</dbReference>
<dbReference type="SUPFAM" id="SSF49299">
    <property type="entry name" value="PKD domain"/>
    <property type="match status" value="1"/>
</dbReference>
<name>A0ABU7Z3Y7_9MICO</name>
<evidence type="ECO:0000313" key="6">
    <source>
        <dbReference type="EMBL" id="MEG3614148.1"/>
    </source>
</evidence>
<feature type="domain" description="PKD" evidence="4">
    <location>
        <begin position="669"/>
        <end position="750"/>
    </location>
</feature>
<dbReference type="SUPFAM" id="SSF51055">
    <property type="entry name" value="Carbohydrate binding domain"/>
    <property type="match status" value="1"/>
</dbReference>
<evidence type="ECO:0000313" key="7">
    <source>
        <dbReference type="Proteomes" id="UP001310387"/>
    </source>
</evidence>
<protein>
    <submittedName>
        <fullName evidence="6">ThuA domain-containing protein</fullName>
    </submittedName>
</protein>
<feature type="domain" description="CBM6" evidence="5">
    <location>
        <begin position="869"/>
        <end position="994"/>
    </location>
</feature>
<dbReference type="EMBL" id="JBAGLP010000107">
    <property type="protein sequence ID" value="MEG3614148.1"/>
    <property type="molecule type" value="Genomic_DNA"/>
</dbReference>